<feature type="non-terminal residue" evidence="1">
    <location>
        <position position="127"/>
    </location>
</feature>
<organism evidence="1">
    <name type="scientific">marine sediment metagenome</name>
    <dbReference type="NCBI Taxonomy" id="412755"/>
    <lineage>
        <taxon>unclassified sequences</taxon>
        <taxon>metagenomes</taxon>
        <taxon>ecological metagenomes</taxon>
    </lineage>
</organism>
<evidence type="ECO:0000313" key="1">
    <source>
        <dbReference type="EMBL" id="GAI76411.1"/>
    </source>
</evidence>
<comment type="caution">
    <text evidence="1">The sequence shown here is derived from an EMBL/GenBank/DDBJ whole genome shotgun (WGS) entry which is preliminary data.</text>
</comment>
<accession>X1SBC1</accession>
<reference evidence="1" key="1">
    <citation type="journal article" date="2014" name="Front. Microbiol.">
        <title>High frequency of phylogenetically diverse reductive dehalogenase-homologous genes in deep subseafloor sedimentary metagenomes.</title>
        <authorList>
            <person name="Kawai M."/>
            <person name="Futagami T."/>
            <person name="Toyoda A."/>
            <person name="Takaki Y."/>
            <person name="Nishi S."/>
            <person name="Hori S."/>
            <person name="Arai W."/>
            <person name="Tsubouchi T."/>
            <person name="Morono Y."/>
            <person name="Uchiyama I."/>
            <person name="Ito T."/>
            <person name="Fujiyama A."/>
            <person name="Inagaki F."/>
            <person name="Takami H."/>
        </authorList>
    </citation>
    <scope>NUCLEOTIDE SEQUENCE</scope>
    <source>
        <strain evidence="1">Expedition CK06-06</strain>
    </source>
</reference>
<sequence>MSETSRRYRSRDSYISKDPVKRQHSLDNLSKWRNGRFDREKILREIGYYLICPYCKKSVVDKDLLKVIGSLLHFSRCKDCQHLERLPEPESLIWDDRVMEIVALCNKGWIDECGRFFTERQLARDNE</sequence>
<name>X1SBC1_9ZZZZ</name>
<dbReference type="AlphaFoldDB" id="X1SBC1"/>
<proteinExistence type="predicted"/>
<dbReference type="EMBL" id="BARW01009118">
    <property type="protein sequence ID" value="GAI76411.1"/>
    <property type="molecule type" value="Genomic_DNA"/>
</dbReference>
<gene>
    <name evidence="1" type="ORF">S12H4_18457</name>
</gene>
<protein>
    <submittedName>
        <fullName evidence="1">Uncharacterized protein</fullName>
    </submittedName>
</protein>